<evidence type="ECO:0000313" key="3">
    <source>
        <dbReference type="Proteomes" id="UP000315439"/>
    </source>
</evidence>
<feature type="transmembrane region" description="Helical" evidence="1">
    <location>
        <begin position="200"/>
        <end position="219"/>
    </location>
</feature>
<feature type="transmembrane region" description="Helical" evidence="1">
    <location>
        <begin position="115"/>
        <end position="143"/>
    </location>
</feature>
<gene>
    <name evidence="2" type="ORF">FLL46_05000</name>
</gene>
<dbReference type="EMBL" id="VIKS01000003">
    <property type="protein sequence ID" value="TQV88895.1"/>
    <property type="molecule type" value="Genomic_DNA"/>
</dbReference>
<evidence type="ECO:0000256" key="1">
    <source>
        <dbReference type="SAM" id="Phobius"/>
    </source>
</evidence>
<keyword evidence="1" id="KW-1133">Transmembrane helix</keyword>
<dbReference type="OrthoDB" id="559425at2"/>
<feature type="transmembrane region" description="Helical" evidence="1">
    <location>
        <begin position="252"/>
        <end position="269"/>
    </location>
</feature>
<proteinExistence type="predicted"/>
<keyword evidence="3" id="KW-1185">Reference proteome</keyword>
<dbReference type="Proteomes" id="UP000315439">
    <property type="component" value="Unassembled WGS sequence"/>
</dbReference>
<feature type="transmembrane region" description="Helical" evidence="1">
    <location>
        <begin position="163"/>
        <end position="188"/>
    </location>
</feature>
<accession>A0A545UHF4</accession>
<keyword evidence="1" id="KW-0812">Transmembrane</keyword>
<dbReference type="AlphaFoldDB" id="A0A545UHF4"/>
<dbReference type="RefSeq" id="WP_142892380.1">
    <property type="nucleotide sequence ID" value="NZ_ML660161.1"/>
</dbReference>
<feature type="transmembrane region" description="Helical" evidence="1">
    <location>
        <begin position="82"/>
        <end position="103"/>
    </location>
</feature>
<keyword evidence="1" id="KW-0472">Membrane</keyword>
<protein>
    <submittedName>
        <fullName evidence="2">Uncharacterized protein</fullName>
    </submittedName>
</protein>
<sequence>MNKNPAFNFKLEWVFFLLSFVLILLISFLIGFAPITGDQIWGATATLGSPLDSIIFTLRFDLHPPLYYLLLDLWATISQTDFWLRASSMFLHSLIVLSTYTIAKKKFSVSTAIYASLFVFALPLLLSYSTQLRMYSLIALISLWQYHHVDNYSNGNDNRVWPILGLGILLANTHAIGILFVFFHFIYGACRLTASNNKKLIRWCAGHFVVVAFALPAVANSLFKSAGHAVAPSFNDVLQTANRLFLDLPDQLIYISVFIFLALVVSLSISKKTRLLVLCYLLLPLVMFAAISFLIKPLWLTRNFAFALPILAITLSIKLSEMNLPSKLKLAIPILFIIVNLSLWIENSAQTNSQNNFAKVTHYFRQETSQATGKICIVSVNQLNTFWSLLRYLDKPDWGHSLKIQPPTNERWQSTINKIPKDFARLLKLIDSRNYFENEQIVISSGPSDRCDKDDIDAVYLIAENQNIEEFRSEFSLQDRMGVYRIFKKN</sequence>
<comment type="caution">
    <text evidence="2">The sequence shown here is derived from an EMBL/GenBank/DDBJ whole genome shotgun (WGS) entry which is preliminary data.</text>
</comment>
<feature type="transmembrane region" description="Helical" evidence="1">
    <location>
        <begin position="328"/>
        <end position="345"/>
    </location>
</feature>
<evidence type="ECO:0000313" key="2">
    <source>
        <dbReference type="EMBL" id="TQV88895.1"/>
    </source>
</evidence>
<name>A0A545UHF4_9GAMM</name>
<reference evidence="2 3" key="1">
    <citation type="submission" date="2019-07" db="EMBL/GenBank/DDBJ databases">
        <title>Draft genome for Aliikangiella sp. M105.</title>
        <authorList>
            <person name="Wang G."/>
        </authorList>
    </citation>
    <scope>NUCLEOTIDE SEQUENCE [LARGE SCALE GENOMIC DNA]</scope>
    <source>
        <strain evidence="2 3">M105</strain>
    </source>
</reference>
<feature type="transmembrane region" description="Helical" evidence="1">
    <location>
        <begin position="13"/>
        <end position="33"/>
    </location>
</feature>
<organism evidence="2 3">
    <name type="scientific">Aliikangiella coralliicola</name>
    <dbReference type="NCBI Taxonomy" id="2592383"/>
    <lineage>
        <taxon>Bacteria</taxon>
        <taxon>Pseudomonadati</taxon>
        <taxon>Pseudomonadota</taxon>
        <taxon>Gammaproteobacteria</taxon>
        <taxon>Oceanospirillales</taxon>
        <taxon>Pleioneaceae</taxon>
        <taxon>Aliikangiella</taxon>
    </lineage>
</organism>
<feature type="transmembrane region" description="Helical" evidence="1">
    <location>
        <begin position="276"/>
        <end position="295"/>
    </location>
</feature>